<name>A0A7R8WTN6_9CRUS</name>
<reference evidence="6" key="1">
    <citation type="submission" date="2020-11" db="EMBL/GenBank/DDBJ databases">
        <authorList>
            <person name="Tran Van P."/>
        </authorList>
    </citation>
    <scope>NUCLEOTIDE SEQUENCE</scope>
</reference>
<dbReference type="EMBL" id="OB690252">
    <property type="protein sequence ID" value="CAD7237639.1"/>
    <property type="molecule type" value="Genomic_DNA"/>
</dbReference>
<evidence type="ECO:0000256" key="2">
    <source>
        <dbReference type="ARBA" id="ARBA00022603"/>
    </source>
</evidence>
<organism evidence="6">
    <name type="scientific">Cyprideis torosa</name>
    <dbReference type="NCBI Taxonomy" id="163714"/>
    <lineage>
        <taxon>Eukaryota</taxon>
        <taxon>Metazoa</taxon>
        <taxon>Ecdysozoa</taxon>
        <taxon>Arthropoda</taxon>
        <taxon>Crustacea</taxon>
        <taxon>Oligostraca</taxon>
        <taxon>Ostracoda</taxon>
        <taxon>Podocopa</taxon>
        <taxon>Podocopida</taxon>
        <taxon>Cytherocopina</taxon>
        <taxon>Cytheroidea</taxon>
        <taxon>Cytherideidae</taxon>
        <taxon>Cyprideis</taxon>
    </lineage>
</organism>
<dbReference type="OrthoDB" id="8300214at2759"/>
<dbReference type="PANTHER" id="PTHR43667">
    <property type="entry name" value="CYCLOPROPANE-FATTY-ACYL-PHOSPHOLIPID SYNTHASE"/>
    <property type="match status" value="1"/>
</dbReference>
<dbReference type="GO" id="GO:0032259">
    <property type="term" value="P:methylation"/>
    <property type="evidence" value="ECO:0007669"/>
    <property type="project" value="UniProtKB-KW"/>
</dbReference>
<evidence type="ECO:0000313" key="6">
    <source>
        <dbReference type="EMBL" id="CAD7237639.1"/>
    </source>
</evidence>
<evidence type="ECO:0000256" key="3">
    <source>
        <dbReference type="ARBA" id="ARBA00022679"/>
    </source>
</evidence>
<sequence length="244" mass="28518">IFRDGANSLEEAQEAKYRSLAERTDIQPHHHVLEIGCGWGGYAEYVAGTIGAKITCLTISREQFDYATERMKKAGLDHLVEIKFQDYRDEKGKYDRIGSIEMFEAVGESYWPSYFSQLHDCLKPGGKAGLQVITIRDEDLEHYRAHPDFIQKYIFPGGMLPSAEVMTEMGKRNRLKQISTRAFGYDYAETLEAWRKQFWARWETIKPLGFDDRFKRTWEFYFHYCEAGFKADSIDVRQIVFERS</sequence>
<evidence type="ECO:0000256" key="4">
    <source>
        <dbReference type="ARBA" id="ARBA00022691"/>
    </source>
</evidence>
<evidence type="ECO:0000256" key="5">
    <source>
        <dbReference type="ARBA" id="ARBA00023098"/>
    </source>
</evidence>
<dbReference type="PIRSF" id="PIRSF003085">
    <property type="entry name" value="CMAS"/>
    <property type="match status" value="1"/>
</dbReference>
<dbReference type="InterPro" id="IPR003333">
    <property type="entry name" value="CMAS"/>
</dbReference>
<accession>A0A7R8WTN6</accession>
<dbReference type="SUPFAM" id="SSF53335">
    <property type="entry name" value="S-adenosyl-L-methionine-dependent methyltransferases"/>
    <property type="match status" value="1"/>
</dbReference>
<keyword evidence="4" id="KW-0949">S-adenosyl-L-methionine</keyword>
<dbReference type="Pfam" id="PF02353">
    <property type="entry name" value="CMAS"/>
    <property type="match status" value="1"/>
</dbReference>
<dbReference type="InterPro" id="IPR050723">
    <property type="entry name" value="CFA/CMAS"/>
</dbReference>
<dbReference type="GO" id="GO:0008168">
    <property type="term" value="F:methyltransferase activity"/>
    <property type="evidence" value="ECO:0007669"/>
    <property type="project" value="UniProtKB-KW"/>
</dbReference>
<dbReference type="GO" id="GO:0008610">
    <property type="term" value="P:lipid biosynthetic process"/>
    <property type="evidence" value="ECO:0007669"/>
    <property type="project" value="InterPro"/>
</dbReference>
<dbReference type="AlphaFoldDB" id="A0A7R8WTN6"/>
<evidence type="ECO:0000256" key="1">
    <source>
        <dbReference type="ARBA" id="ARBA00010815"/>
    </source>
</evidence>
<keyword evidence="5" id="KW-0443">Lipid metabolism</keyword>
<dbReference type="PANTHER" id="PTHR43667:SF2">
    <property type="entry name" value="FATTY ACID C-METHYL TRANSFERASE"/>
    <property type="match status" value="1"/>
</dbReference>
<dbReference type="CDD" id="cd02440">
    <property type="entry name" value="AdoMet_MTases"/>
    <property type="match status" value="1"/>
</dbReference>
<keyword evidence="3" id="KW-0808">Transferase</keyword>
<feature type="non-terminal residue" evidence="6">
    <location>
        <position position="1"/>
    </location>
</feature>
<dbReference type="InterPro" id="IPR029063">
    <property type="entry name" value="SAM-dependent_MTases_sf"/>
</dbReference>
<comment type="similarity">
    <text evidence="1">Belongs to the CFA/CMAS family.</text>
</comment>
<dbReference type="Gene3D" id="3.40.50.150">
    <property type="entry name" value="Vaccinia Virus protein VP39"/>
    <property type="match status" value="1"/>
</dbReference>
<proteinExistence type="inferred from homology"/>
<protein>
    <submittedName>
        <fullName evidence="6">Uncharacterized protein</fullName>
    </submittedName>
</protein>
<gene>
    <name evidence="6" type="ORF">CTOB1V02_LOCUS15454</name>
</gene>
<keyword evidence="2" id="KW-0489">Methyltransferase</keyword>